<dbReference type="PROSITE" id="PS00061">
    <property type="entry name" value="ADH_SHORT"/>
    <property type="match status" value="1"/>
</dbReference>
<keyword evidence="2" id="KW-0560">Oxidoreductase</keyword>
<proteinExistence type="inferred from homology"/>
<organism evidence="5 7">
    <name type="scientific">Antrihabitans spumae</name>
    <dbReference type="NCBI Taxonomy" id="3373370"/>
    <lineage>
        <taxon>Bacteria</taxon>
        <taxon>Bacillati</taxon>
        <taxon>Actinomycetota</taxon>
        <taxon>Actinomycetes</taxon>
        <taxon>Mycobacteriales</taxon>
        <taxon>Nocardiaceae</taxon>
        <taxon>Antrihabitans</taxon>
    </lineage>
</organism>
<dbReference type="PANTHER" id="PTHR44196">
    <property type="entry name" value="DEHYDROGENASE/REDUCTASE SDR FAMILY MEMBER 7B"/>
    <property type="match status" value="1"/>
</dbReference>
<dbReference type="Pfam" id="PF00106">
    <property type="entry name" value="adh_short"/>
    <property type="match status" value="1"/>
</dbReference>
<evidence type="ECO:0000313" key="5">
    <source>
        <dbReference type="EMBL" id="MFH5245797.1"/>
    </source>
</evidence>
<evidence type="ECO:0000256" key="1">
    <source>
        <dbReference type="ARBA" id="ARBA00006484"/>
    </source>
</evidence>
<evidence type="ECO:0000313" key="4">
    <source>
        <dbReference type="EMBL" id="MFH5232224.1"/>
    </source>
</evidence>
<evidence type="ECO:0000313" key="3">
    <source>
        <dbReference type="EMBL" id="MFH5211512.1"/>
    </source>
</evidence>
<reference evidence="6 7" key="1">
    <citation type="submission" date="2024-10" db="EMBL/GenBank/DDBJ databases">
        <authorList>
            <person name="Riesco R."/>
        </authorList>
    </citation>
    <scope>NUCLEOTIDE SEQUENCE [LARGE SCALE GENOMIC DNA]</scope>
    <source>
        <strain evidence="5 7">NCIMB 15448</strain>
        <strain evidence="3 6">NCIMB 15449</strain>
        <strain evidence="4 8">NCIMB 15450</strain>
    </source>
</reference>
<dbReference type="Proteomes" id="UP001609219">
    <property type="component" value="Unassembled WGS sequence"/>
</dbReference>
<name>A0ABW7KVH7_9NOCA</name>
<dbReference type="SUPFAM" id="SSF51735">
    <property type="entry name" value="NAD(P)-binding Rossmann-fold domains"/>
    <property type="match status" value="1"/>
</dbReference>
<evidence type="ECO:0000313" key="7">
    <source>
        <dbReference type="Proteomes" id="UP001609176"/>
    </source>
</evidence>
<dbReference type="Gene3D" id="3.40.50.720">
    <property type="entry name" value="NAD(P)-binding Rossmann-like Domain"/>
    <property type="match status" value="1"/>
</dbReference>
<dbReference type="Proteomes" id="UP001609176">
    <property type="component" value="Unassembled WGS sequence"/>
</dbReference>
<evidence type="ECO:0000313" key="6">
    <source>
        <dbReference type="Proteomes" id="UP001609175"/>
    </source>
</evidence>
<comment type="caution">
    <text evidence="5">The sequence shown here is derived from an EMBL/GenBank/DDBJ whole genome shotgun (WGS) entry which is preliminary data.</text>
</comment>
<dbReference type="EMBL" id="JBIMSO010000124">
    <property type="protein sequence ID" value="MFH5211512.1"/>
    <property type="molecule type" value="Genomic_DNA"/>
</dbReference>
<dbReference type="InterPro" id="IPR002347">
    <property type="entry name" value="SDR_fam"/>
</dbReference>
<evidence type="ECO:0000256" key="2">
    <source>
        <dbReference type="ARBA" id="ARBA00023002"/>
    </source>
</evidence>
<dbReference type="EMBL" id="JBIMSP010000098">
    <property type="protein sequence ID" value="MFH5245797.1"/>
    <property type="molecule type" value="Genomic_DNA"/>
</dbReference>
<dbReference type="RefSeq" id="WP_395118057.1">
    <property type="nucleotide sequence ID" value="NZ_JBIMSN010000139.1"/>
</dbReference>
<dbReference type="Proteomes" id="UP001609175">
    <property type="component" value="Unassembled WGS sequence"/>
</dbReference>
<dbReference type="InterPro" id="IPR020904">
    <property type="entry name" value="Sc_DH/Rdtase_CS"/>
</dbReference>
<dbReference type="InterPro" id="IPR036291">
    <property type="entry name" value="NAD(P)-bd_dom_sf"/>
</dbReference>
<keyword evidence="8" id="KW-1185">Reference proteome</keyword>
<comment type="similarity">
    <text evidence="1">Belongs to the short-chain dehydrogenases/reductases (SDR) family.</text>
</comment>
<dbReference type="PRINTS" id="PR00081">
    <property type="entry name" value="GDHRDH"/>
</dbReference>
<dbReference type="NCBIfam" id="NF006099">
    <property type="entry name" value="PRK08251.1"/>
    <property type="match status" value="1"/>
</dbReference>
<evidence type="ECO:0000313" key="8">
    <source>
        <dbReference type="Proteomes" id="UP001609219"/>
    </source>
</evidence>
<gene>
    <name evidence="5" type="ORF">ACHIPV_28600</name>
    <name evidence="3" type="ORF">ACHIPZ_25400</name>
    <name evidence="4" type="ORF">ACHIRB_27170</name>
</gene>
<protein>
    <submittedName>
        <fullName evidence="5">SDR family oxidoreductase</fullName>
    </submittedName>
</protein>
<accession>A0ABW7KVH7</accession>
<dbReference type="EMBL" id="JBIMSN010000139">
    <property type="protein sequence ID" value="MFH5232224.1"/>
    <property type="molecule type" value="Genomic_DNA"/>
</dbReference>
<sequence>MSKPVRQNILITGASSGLGEGMARLFAAKGRNLVLCARRTDRLDALAAELTASHPEIAVLVRTLDVNDHDAVFNVFTEADREIGGLDRVIANAGLGKGQPVGTGRFDANKQTAETNFIALLAQCEAAMQIFRERNAGHLVVVSSVSAVRGMRGNVTTYAASKAAAAHLAEGIRLDVLNKPIAVTTLLPGYIESEMTAKAGKTPLIASAEKGHKAMVDAIEKEPANAYVPWWPWTAFAKVVGIAPLAVLRKLG</sequence>
<dbReference type="PANTHER" id="PTHR44196:SF1">
    <property type="entry name" value="DEHYDROGENASE_REDUCTASE SDR FAMILY MEMBER 7B"/>
    <property type="match status" value="1"/>
</dbReference>